<dbReference type="Proteomes" id="UP000319771">
    <property type="component" value="Unassembled WGS sequence"/>
</dbReference>
<evidence type="ECO:0000313" key="2">
    <source>
        <dbReference type="EMBL" id="TMQ70874.1"/>
    </source>
</evidence>
<feature type="region of interest" description="Disordered" evidence="1">
    <location>
        <begin position="158"/>
        <end position="177"/>
    </location>
</feature>
<comment type="caution">
    <text evidence="2">The sequence shown here is derived from an EMBL/GenBank/DDBJ whole genome shotgun (WGS) entry which is preliminary data.</text>
</comment>
<reference evidence="2 3" key="1">
    <citation type="journal article" date="2019" name="Nat. Microbiol.">
        <title>Mediterranean grassland soil C-N compound turnover is dependent on rainfall and depth, and is mediated by genomically divergent microorganisms.</title>
        <authorList>
            <person name="Diamond S."/>
            <person name="Andeer P.F."/>
            <person name="Li Z."/>
            <person name="Crits-Christoph A."/>
            <person name="Burstein D."/>
            <person name="Anantharaman K."/>
            <person name="Lane K.R."/>
            <person name="Thomas B.C."/>
            <person name="Pan C."/>
            <person name="Northen T.R."/>
            <person name="Banfield J.F."/>
        </authorList>
    </citation>
    <scope>NUCLEOTIDE SEQUENCE [LARGE SCALE GENOMIC DNA]</scope>
    <source>
        <strain evidence="2">WS_11</strain>
    </source>
</reference>
<dbReference type="EMBL" id="VBPB01000197">
    <property type="protein sequence ID" value="TMQ70874.1"/>
    <property type="molecule type" value="Genomic_DNA"/>
</dbReference>
<gene>
    <name evidence="2" type="ORF">E6K81_11565</name>
</gene>
<evidence type="ECO:0000256" key="1">
    <source>
        <dbReference type="SAM" id="MobiDB-lite"/>
    </source>
</evidence>
<dbReference type="AlphaFoldDB" id="A0A538U4P3"/>
<name>A0A538U4P3_UNCEI</name>
<proteinExistence type="predicted"/>
<protein>
    <submittedName>
        <fullName evidence="2">Uncharacterized protein</fullName>
    </submittedName>
</protein>
<accession>A0A538U4P3</accession>
<evidence type="ECO:0000313" key="3">
    <source>
        <dbReference type="Proteomes" id="UP000319771"/>
    </source>
</evidence>
<sequence>MAQGLDADRARVHLSYFGRGRPERYGIHVDRLDTQQPADTSGVPRPRGYDGGVYFISATNLQPVVLTPAGPWNRQYEALYQQALAMEHDLAAAAGDPAARARLLAMMPEEDWLRSRAFLEKLRSARFRAYLRQREPDDEVNYSILVYRVSDEQARQALAGPMPEDGPSLLQKAMDEN</sequence>
<organism evidence="2 3">
    <name type="scientific">Eiseniibacteriota bacterium</name>
    <dbReference type="NCBI Taxonomy" id="2212470"/>
    <lineage>
        <taxon>Bacteria</taxon>
        <taxon>Candidatus Eiseniibacteriota</taxon>
    </lineage>
</organism>